<dbReference type="Gene3D" id="3.30.450.20">
    <property type="entry name" value="PAS domain"/>
    <property type="match status" value="3"/>
</dbReference>
<dbReference type="PROSITE" id="PS50894">
    <property type="entry name" value="HPT"/>
    <property type="match status" value="1"/>
</dbReference>
<evidence type="ECO:0000259" key="18">
    <source>
        <dbReference type="PROSITE" id="PS50894"/>
    </source>
</evidence>
<dbReference type="InterPro" id="IPR000700">
    <property type="entry name" value="PAS-assoc_C"/>
</dbReference>
<organism evidence="19 20">
    <name type="scientific">Hymenobacter glacialis</name>
    <dbReference type="NCBI Taxonomy" id="1908236"/>
    <lineage>
        <taxon>Bacteria</taxon>
        <taxon>Pseudomonadati</taxon>
        <taxon>Bacteroidota</taxon>
        <taxon>Cytophagia</taxon>
        <taxon>Cytophagales</taxon>
        <taxon>Hymenobacteraceae</taxon>
        <taxon>Hymenobacter</taxon>
    </lineage>
</organism>
<dbReference type="Pfam" id="PF01627">
    <property type="entry name" value="Hpt"/>
    <property type="match status" value="1"/>
</dbReference>
<dbReference type="SUPFAM" id="SSF55874">
    <property type="entry name" value="ATPase domain of HSP90 chaperone/DNA topoisomerase II/histidine kinase"/>
    <property type="match status" value="1"/>
</dbReference>
<dbReference type="OrthoDB" id="9797097at2"/>
<dbReference type="InterPro" id="IPR013655">
    <property type="entry name" value="PAS_fold_3"/>
</dbReference>
<evidence type="ECO:0000256" key="9">
    <source>
        <dbReference type="ARBA" id="ARBA00022989"/>
    </source>
</evidence>
<feature type="domain" description="PAC" evidence="17">
    <location>
        <begin position="118"/>
        <end position="171"/>
    </location>
</feature>
<evidence type="ECO:0000256" key="6">
    <source>
        <dbReference type="ARBA" id="ARBA00022692"/>
    </source>
</evidence>
<evidence type="ECO:0000256" key="10">
    <source>
        <dbReference type="ARBA" id="ARBA00023012"/>
    </source>
</evidence>
<dbReference type="Gene3D" id="3.40.50.2300">
    <property type="match status" value="1"/>
</dbReference>
<dbReference type="Gene3D" id="1.20.120.160">
    <property type="entry name" value="HPT domain"/>
    <property type="match status" value="1"/>
</dbReference>
<dbReference type="InterPro" id="IPR001789">
    <property type="entry name" value="Sig_transdc_resp-reg_receiver"/>
</dbReference>
<evidence type="ECO:0000259" key="16">
    <source>
        <dbReference type="PROSITE" id="PS50112"/>
    </source>
</evidence>
<dbReference type="InterPro" id="IPR004358">
    <property type="entry name" value="Sig_transdc_His_kin-like_C"/>
</dbReference>
<dbReference type="Pfam" id="PF00072">
    <property type="entry name" value="Response_reg"/>
    <property type="match status" value="1"/>
</dbReference>
<comment type="caution">
    <text evidence="19">The sequence shown here is derived from an EMBL/GenBank/DDBJ whole genome shotgun (WGS) entry which is preliminary data.</text>
</comment>
<dbReference type="GO" id="GO:0005524">
    <property type="term" value="F:ATP binding"/>
    <property type="evidence" value="ECO:0007669"/>
    <property type="project" value="UniProtKB-KW"/>
</dbReference>
<dbReference type="SMART" id="SM00091">
    <property type="entry name" value="PAS"/>
    <property type="match status" value="3"/>
</dbReference>
<keyword evidence="10" id="KW-0902">Two-component regulatory system</keyword>
<evidence type="ECO:0000256" key="11">
    <source>
        <dbReference type="ARBA" id="ARBA00023136"/>
    </source>
</evidence>
<dbReference type="NCBIfam" id="TIGR00229">
    <property type="entry name" value="sensory_box"/>
    <property type="match status" value="3"/>
</dbReference>
<keyword evidence="9" id="KW-1133">Transmembrane helix</keyword>
<dbReference type="Pfam" id="PF00512">
    <property type="entry name" value="HisKA"/>
    <property type="match status" value="1"/>
</dbReference>
<evidence type="ECO:0000256" key="13">
    <source>
        <dbReference type="PROSITE-ProRule" id="PRU00169"/>
    </source>
</evidence>
<dbReference type="CDD" id="cd00130">
    <property type="entry name" value="PAS"/>
    <property type="match status" value="3"/>
</dbReference>
<dbReference type="SUPFAM" id="SSF47384">
    <property type="entry name" value="Homodimeric domain of signal transducing histidine kinase"/>
    <property type="match status" value="1"/>
</dbReference>
<dbReference type="EC" id="2.7.13.3" evidence="3"/>
<dbReference type="InterPro" id="IPR011006">
    <property type="entry name" value="CheY-like_superfamily"/>
</dbReference>
<dbReference type="Pfam" id="PF08447">
    <property type="entry name" value="PAS_3"/>
    <property type="match status" value="2"/>
</dbReference>
<dbReference type="InterPro" id="IPR036097">
    <property type="entry name" value="HisK_dim/P_sf"/>
</dbReference>
<keyword evidence="11" id="KW-0472">Membrane</keyword>
<feature type="modified residue" description="4-aspartylphosphate" evidence="13">
    <location>
        <position position="755"/>
    </location>
</feature>
<dbReference type="GO" id="GO:0000155">
    <property type="term" value="F:phosphorelay sensor kinase activity"/>
    <property type="evidence" value="ECO:0007669"/>
    <property type="project" value="InterPro"/>
</dbReference>
<dbReference type="AlphaFoldDB" id="A0A1G1TCM3"/>
<dbReference type="InterPro" id="IPR003661">
    <property type="entry name" value="HisK_dim/P_dom"/>
</dbReference>
<evidence type="ECO:0000256" key="2">
    <source>
        <dbReference type="ARBA" id="ARBA00004651"/>
    </source>
</evidence>
<comment type="catalytic activity">
    <reaction evidence="1">
        <text>ATP + protein L-histidine = ADP + protein N-phospho-L-histidine.</text>
        <dbReference type="EC" id="2.7.13.3"/>
    </reaction>
</comment>
<dbReference type="SMART" id="SM00387">
    <property type="entry name" value="HATPase_c"/>
    <property type="match status" value="1"/>
</dbReference>
<dbReference type="CDD" id="cd17546">
    <property type="entry name" value="REC_hyHK_CKI1_RcsC-like"/>
    <property type="match status" value="1"/>
</dbReference>
<dbReference type="RefSeq" id="WP_070731970.1">
    <property type="nucleotide sequence ID" value="NZ_MDZC01000014.1"/>
</dbReference>
<dbReference type="InterPro" id="IPR036890">
    <property type="entry name" value="HATPase_C_sf"/>
</dbReference>
<evidence type="ECO:0000256" key="5">
    <source>
        <dbReference type="ARBA" id="ARBA00022553"/>
    </source>
</evidence>
<dbReference type="PROSITE" id="PS50112">
    <property type="entry name" value="PAS"/>
    <property type="match status" value="2"/>
</dbReference>
<dbReference type="CDD" id="cd00082">
    <property type="entry name" value="HisKA"/>
    <property type="match status" value="1"/>
</dbReference>
<dbReference type="SMART" id="SM00388">
    <property type="entry name" value="HisKA"/>
    <property type="match status" value="1"/>
</dbReference>
<evidence type="ECO:0000256" key="1">
    <source>
        <dbReference type="ARBA" id="ARBA00000085"/>
    </source>
</evidence>
<dbReference type="SUPFAM" id="SSF47226">
    <property type="entry name" value="Histidine-containing phosphotransfer domain, HPT domain"/>
    <property type="match status" value="1"/>
</dbReference>
<evidence type="ECO:0000313" key="19">
    <source>
        <dbReference type="EMBL" id="OGX88637.1"/>
    </source>
</evidence>
<feature type="domain" description="PAS" evidence="16">
    <location>
        <begin position="172"/>
        <end position="231"/>
    </location>
</feature>
<evidence type="ECO:0000259" key="14">
    <source>
        <dbReference type="PROSITE" id="PS50109"/>
    </source>
</evidence>
<keyword evidence="6" id="KW-0812">Transmembrane</keyword>
<dbReference type="InterPro" id="IPR035965">
    <property type="entry name" value="PAS-like_dom_sf"/>
</dbReference>
<dbReference type="PROSITE" id="PS50109">
    <property type="entry name" value="HIS_KIN"/>
    <property type="match status" value="1"/>
</dbReference>
<evidence type="ECO:0000313" key="20">
    <source>
        <dbReference type="Proteomes" id="UP000177791"/>
    </source>
</evidence>
<keyword evidence="20" id="KW-1185">Reference proteome</keyword>
<dbReference type="InterPro" id="IPR008207">
    <property type="entry name" value="Sig_transdc_His_kin_Hpt_dom"/>
</dbReference>
<proteinExistence type="predicted"/>
<evidence type="ECO:0000256" key="12">
    <source>
        <dbReference type="PROSITE-ProRule" id="PRU00110"/>
    </source>
</evidence>
<dbReference type="SMART" id="SM00448">
    <property type="entry name" value="REC"/>
    <property type="match status" value="1"/>
</dbReference>
<keyword evidence="8" id="KW-0067">ATP-binding</keyword>
<protein>
    <recommendedName>
        <fullName evidence="3">histidine kinase</fullName>
        <ecNumber evidence="3">2.7.13.3</ecNumber>
    </recommendedName>
</protein>
<feature type="domain" description="Response regulatory" evidence="15">
    <location>
        <begin position="706"/>
        <end position="824"/>
    </location>
</feature>
<dbReference type="SMART" id="SM00086">
    <property type="entry name" value="PAC"/>
    <property type="match status" value="2"/>
</dbReference>
<keyword evidence="5 13" id="KW-0597">Phosphoprotein</keyword>
<dbReference type="Pfam" id="PF08448">
    <property type="entry name" value="PAS_4"/>
    <property type="match status" value="1"/>
</dbReference>
<dbReference type="InterPro" id="IPR036641">
    <property type="entry name" value="HPT_dom_sf"/>
</dbReference>
<dbReference type="STRING" id="1908236.BEN48_08380"/>
<feature type="domain" description="HPt" evidence="18">
    <location>
        <begin position="861"/>
        <end position="955"/>
    </location>
</feature>
<dbReference type="InterPro" id="IPR013656">
    <property type="entry name" value="PAS_4"/>
</dbReference>
<dbReference type="CDD" id="cd16922">
    <property type="entry name" value="HATPase_EvgS-ArcB-TorS-like"/>
    <property type="match status" value="1"/>
</dbReference>
<dbReference type="InterPro" id="IPR001610">
    <property type="entry name" value="PAC"/>
</dbReference>
<dbReference type="InterPro" id="IPR000014">
    <property type="entry name" value="PAS"/>
</dbReference>
<dbReference type="SUPFAM" id="SSF55785">
    <property type="entry name" value="PYP-like sensor domain (PAS domain)"/>
    <property type="match status" value="3"/>
</dbReference>
<dbReference type="PRINTS" id="PR00344">
    <property type="entry name" value="BCTRLSENSOR"/>
</dbReference>
<dbReference type="Proteomes" id="UP000177791">
    <property type="component" value="Unassembled WGS sequence"/>
</dbReference>
<feature type="modified residue" description="Phosphohistidine" evidence="12">
    <location>
        <position position="900"/>
    </location>
</feature>
<reference evidence="19 20" key="1">
    <citation type="submission" date="2016-08" db="EMBL/GenBank/DDBJ databases">
        <title>Hymenobacter coccineus sp. nov., Hymenobacter lapidarius sp. nov. and Hymenobacter glacialis sp. nov., isolated from Antarctic soil.</title>
        <authorList>
            <person name="Sedlacek I."/>
            <person name="Kralova S."/>
            <person name="Kyrova K."/>
            <person name="Maslanova I."/>
            <person name="Stankova E."/>
            <person name="Vrbovska V."/>
            <person name="Nemec M."/>
            <person name="Bartak M."/>
            <person name="Svec P."/>
            <person name="Busse H.-J."/>
            <person name="Pantucek R."/>
        </authorList>
    </citation>
    <scope>NUCLEOTIDE SEQUENCE [LARGE SCALE GENOMIC DNA]</scope>
    <source>
        <strain evidence="19 20">CCM 8648</strain>
    </source>
</reference>
<dbReference type="SUPFAM" id="SSF52172">
    <property type="entry name" value="CheY-like"/>
    <property type="match status" value="1"/>
</dbReference>
<evidence type="ECO:0000259" key="17">
    <source>
        <dbReference type="PROSITE" id="PS50113"/>
    </source>
</evidence>
<feature type="domain" description="Histidine kinase" evidence="14">
    <location>
        <begin position="457"/>
        <end position="683"/>
    </location>
</feature>
<evidence type="ECO:0000259" key="15">
    <source>
        <dbReference type="PROSITE" id="PS50110"/>
    </source>
</evidence>
<dbReference type="Pfam" id="PF02518">
    <property type="entry name" value="HATPase_c"/>
    <property type="match status" value="1"/>
</dbReference>
<feature type="domain" description="PAC" evidence="17">
    <location>
        <begin position="252"/>
        <end position="305"/>
    </location>
</feature>
<dbReference type="EMBL" id="MDZC01000014">
    <property type="protein sequence ID" value="OGX88637.1"/>
    <property type="molecule type" value="Genomic_DNA"/>
</dbReference>
<feature type="domain" description="PAS" evidence="16">
    <location>
        <begin position="313"/>
        <end position="356"/>
    </location>
</feature>
<dbReference type="PROSITE" id="PS50113">
    <property type="entry name" value="PAC"/>
    <property type="match status" value="2"/>
</dbReference>
<dbReference type="FunFam" id="3.30.565.10:FF:000010">
    <property type="entry name" value="Sensor histidine kinase RcsC"/>
    <property type="match status" value="1"/>
</dbReference>
<dbReference type="PANTHER" id="PTHR45339">
    <property type="entry name" value="HYBRID SIGNAL TRANSDUCTION HISTIDINE KINASE J"/>
    <property type="match status" value="1"/>
</dbReference>
<keyword evidence="4" id="KW-1003">Cell membrane</keyword>
<dbReference type="PROSITE" id="PS50110">
    <property type="entry name" value="RESPONSE_REGULATORY"/>
    <property type="match status" value="1"/>
</dbReference>
<comment type="subcellular location">
    <subcellularLocation>
        <location evidence="2">Cell membrane</location>
        <topology evidence="2">Multi-pass membrane protein</topology>
    </subcellularLocation>
</comment>
<dbReference type="Gene3D" id="3.30.565.10">
    <property type="entry name" value="Histidine kinase-like ATPase, C-terminal domain"/>
    <property type="match status" value="1"/>
</dbReference>
<accession>A0A1G1TCM3</accession>
<dbReference type="InterPro" id="IPR005467">
    <property type="entry name" value="His_kinase_dom"/>
</dbReference>
<name>A0A1G1TCM3_9BACT</name>
<dbReference type="PANTHER" id="PTHR45339:SF1">
    <property type="entry name" value="HYBRID SIGNAL TRANSDUCTION HISTIDINE KINASE J"/>
    <property type="match status" value="1"/>
</dbReference>
<sequence length="960" mass="105529">MRPRFPRRAAVPAVRRVAARIARTTASSTVPAVESGGSSAPLFGNGLADRVPLILFSYDVEHQHLLHCNRHCHTVLGYSSQELLTMGQALGKTMLHADSLAHFQRNDLHHVLAGNRALTWDCRFRHRDGSWRWLRIRLRASGFGPNGQVREVMGSAEDVTRHRAAVENLRQSRHLLRQVVDLVPNLIYIYDLREERSTYSNQRIDQFLGFSSAELMEFRDDTLLPSIVPEDTLVQLRAHFQEVAQLPDGATLALEFAVQHRNGTTRWLRSAHTPFARDAQGQVTSIIGVAEDVTERRATDAQSQAAADKLAEQHRLFRQVIDALPHPVYLKDGHGNYLLANRAMAALYGMTPDELVCYGETNTRVVYNPETDRYLSQDQQVLATGQDLTLEECYTYPDGEVAWFSSVKRLFVRSDGTAQVLGVDSNITELKLMQRALEAAVGEAEVDSQAKQDFLANMSHEIRTPLHGILGLTSILAKTSLSRSQHDYLRLLSESAEHLLTVLNDVLTTARLGAGKLRAEAQPFSPEDLLMGCAALLRPQARKKGLRMRVDKPTHLPRLLGDAHRLRQVLLNLVSNAIKFTDAGQVLLRCRHVSAPPRHSEPAGTLWLQFTVSDSGVGIAPETLDKVFEPFAQAAASTDREYGGSGLGLSISEGLVTLMGGVLRVTSELGEGSTFAFTLAFPPVPEAEPDSTTALAATTAAPAIGRVLLVEDNMVNSLLAETVLRNWGWQVTTAASGQAAIQLFEQRPFDLVLMDIQMPVMDGETAARALREHPNALKAATPVIALTARAQAGEAERLVAAGFAGYLAKPYREEQLLQAMQAVLTRHTTHTTSLVPLTPAAMSSATPLYNLSNVRQLVRGDEAIIRRLAWAFIETTPAILTALDEALIKPDWEAVGDAAHHLKSSLDGLGVESLRHTIREVEAYGTTPPAPKQAAEQVAQVRAVTEQVMAELQQEFPEQQ</sequence>
<evidence type="ECO:0000256" key="7">
    <source>
        <dbReference type="ARBA" id="ARBA00022741"/>
    </source>
</evidence>
<dbReference type="Gene3D" id="1.10.287.130">
    <property type="match status" value="1"/>
</dbReference>
<keyword evidence="7" id="KW-0547">Nucleotide-binding</keyword>
<evidence type="ECO:0000256" key="4">
    <source>
        <dbReference type="ARBA" id="ARBA00022475"/>
    </source>
</evidence>
<gene>
    <name evidence="19" type="ORF">BEN48_08380</name>
</gene>
<evidence type="ECO:0000256" key="8">
    <source>
        <dbReference type="ARBA" id="ARBA00022840"/>
    </source>
</evidence>
<dbReference type="GO" id="GO:0005886">
    <property type="term" value="C:plasma membrane"/>
    <property type="evidence" value="ECO:0007669"/>
    <property type="project" value="UniProtKB-SubCell"/>
</dbReference>
<evidence type="ECO:0000256" key="3">
    <source>
        <dbReference type="ARBA" id="ARBA00012438"/>
    </source>
</evidence>
<dbReference type="InterPro" id="IPR003594">
    <property type="entry name" value="HATPase_dom"/>
</dbReference>